<evidence type="ECO:0000313" key="2">
    <source>
        <dbReference type="Proteomes" id="UP001146120"/>
    </source>
</evidence>
<sequence>MFKANADLAGVPLDVCGLGEHAPLRHHCTVSSERREVCRIERHMRYPARLSIGPTAVCPGFRAVLPEPSRSPTVPRNPTE</sequence>
<proteinExistence type="predicted"/>
<name>A0AAV2ZER0_9STRA</name>
<organism evidence="1 2">
    <name type="scientific">Lagenidium giganteum</name>
    <dbReference type="NCBI Taxonomy" id="4803"/>
    <lineage>
        <taxon>Eukaryota</taxon>
        <taxon>Sar</taxon>
        <taxon>Stramenopiles</taxon>
        <taxon>Oomycota</taxon>
        <taxon>Peronosporomycetes</taxon>
        <taxon>Pythiales</taxon>
        <taxon>Pythiaceae</taxon>
    </lineage>
</organism>
<keyword evidence="2" id="KW-1185">Reference proteome</keyword>
<evidence type="ECO:0000313" key="1">
    <source>
        <dbReference type="EMBL" id="DBA05107.1"/>
    </source>
</evidence>
<dbReference type="EMBL" id="DAKRPA010000003">
    <property type="protein sequence ID" value="DBA05107.1"/>
    <property type="molecule type" value="Genomic_DNA"/>
</dbReference>
<comment type="caution">
    <text evidence="1">The sequence shown here is derived from an EMBL/GenBank/DDBJ whole genome shotgun (WGS) entry which is preliminary data.</text>
</comment>
<dbReference type="AlphaFoldDB" id="A0AAV2ZER0"/>
<reference evidence="1" key="2">
    <citation type="journal article" date="2023" name="Microbiol Resour">
        <title>Decontamination and Annotation of the Draft Genome Sequence of the Oomycete Lagenidium giganteum ARSEF 373.</title>
        <authorList>
            <person name="Morgan W.R."/>
            <person name="Tartar A."/>
        </authorList>
    </citation>
    <scope>NUCLEOTIDE SEQUENCE</scope>
    <source>
        <strain evidence="1">ARSEF 373</strain>
    </source>
</reference>
<protein>
    <submittedName>
        <fullName evidence="1">Uncharacterized protein</fullName>
    </submittedName>
</protein>
<dbReference type="Proteomes" id="UP001146120">
    <property type="component" value="Unassembled WGS sequence"/>
</dbReference>
<accession>A0AAV2ZER0</accession>
<gene>
    <name evidence="1" type="ORF">N0F65_000795</name>
</gene>
<reference evidence="1" key="1">
    <citation type="submission" date="2022-11" db="EMBL/GenBank/DDBJ databases">
        <authorList>
            <person name="Morgan W.R."/>
            <person name="Tartar A."/>
        </authorList>
    </citation>
    <scope>NUCLEOTIDE SEQUENCE</scope>
    <source>
        <strain evidence="1">ARSEF 373</strain>
    </source>
</reference>